<dbReference type="EMBL" id="BSXS01012484">
    <property type="protein sequence ID" value="GMF02434.1"/>
    <property type="molecule type" value="Genomic_DNA"/>
</dbReference>
<evidence type="ECO:0000313" key="1">
    <source>
        <dbReference type="EMBL" id="GMF02434.1"/>
    </source>
</evidence>
<organism evidence="1 2">
    <name type="scientific">Ambrosiozyma monospora</name>
    <name type="common">Yeast</name>
    <name type="synonym">Endomycopsis monosporus</name>
    <dbReference type="NCBI Taxonomy" id="43982"/>
    <lineage>
        <taxon>Eukaryota</taxon>
        <taxon>Fungi</taxon>
        <taxon>Dikarya</taxon>
        <taxon>Ascomycota</taxon>
        <taxon>Saccharomycotina</taxon>
        <taxon>Pichiomycetes</taxon>
        <taxon>Pichiales</taxon>
        <taxon>Pichiaceae</taxon>
        <taxon>Ambrosiozyma</taxon>
    </lineage>
</organism>
<protein>
    <submittedName>
        <fullName evidence="1">Unnamed protein product</fullName>
    </submittedName>
</protein>
<keyword evidence="2" id="KW-1185">Reference proteome</keyword>
<name>A0ACB5U558_AMBMO</name>
<comment type="caution">
    <text evidence="1">The sequence shown here is derived from an EMBL/GenBank/DDBJ whole genome shotgun (WGS) entry which is preliminary data.</text>
</comment>
<accession>A0ACB5U558</accession>
<proteinExistence type="predicted"/>
<dbReference type="Proteomes" id="UP001165064">
    <property type="component" value="Unassembled WGS sequence"/>
</dbReference>
<reference evidence="1" key="1">
    <citation type="submission" date="2023-04" db="EMBL/GenBank/DDBJ databases">
        <title>Ambrosiozyma monospora NBRC 10751.</title>
        <authorList>
            <person name="Ichikawa N."/>
            <person name="Sato H."/>
            <person name="Tonouchi N."/>
        </authorList>
    </citation>
    <scope>NUCLEOTIDE SEQUENCE</scope>
    <source>
        <strain evidence="1">NBRC 10751</strain>
    </source>
</reference>
<evidence type="ECO:0000313" key="2">
    <source>
        <dbReference type="Proteomes" id="UP001165064"/>
    </source>
</evidence>
<gene>
    <name evidence="1" type="ORF">Amon02_001146200</name>
</gene>
<sequence length="133" mass="15431">MGYNRIISLRCQRTYSGASYPLETGSIDYASNGKRFHCGIRAVEFGGKNVSENPHLVVQMKSPKYIRKLMEDDHAEQVKIKRECVGSQVFFNTEFAILSDFFNFVFLKFTLPSNQETNNTRRRRPTLKQQKNI</sequence>